<dbReference type="EMBL" id="PDEP01000008">
    <property type="protein sequence ID" value="PEN06476.1"/>
    <property type="molecule type" value="Genomic_DNA"/>
</dbReference>
<feature type="transmembrane region" description="Helical" evidence="1">
    <location>
        <begin position="107"/>
        <end position="128"/>
    </location>
</feature>
<name>A0A2H3NZN4_9BACT</name>
<comment type="caution">
    <text evidence="2">The sequence shown here is derived from an EMBL/GenBank/DDBJ whole genome shotgun (WGS) entry which is preliminary data.</text>
</comment>
<dbReference type="RefSeq" id="WP_098062370.1">
    <property type="nucleotide sequence ID" value="NZ_PDEP01000008.1"/>
</dbReference>
<keyword evidence="3" id="KW-1185">Reference proteome</keyword>
<keyword evidence="1" id="KW-0812">Transmembrane</keyword>
<proteinExistence type="predicted"/>
<keyword evidence="1" id="KW-0472">Membrane</keyword>
<sequence>MAILNQNDAVYFIGALAKIGLDYVRWTQLVPMLIGWFLAFAFTLPTLYGGVIAFLQDALLYAARLPMAIAHALILQAAEEEMATQAVDTLGALALNASPVLSQAAPIIMWLLTALGMWAAHTVWIAVFGTRRTRSLRQRLVWLFWAIVGYMAFVQLGLWTTAAPEELGDPNETRFVLLVITPILLTGVSVWGLVVSTIVDGIQKPINRWVTTHAANDSLTRSESVRQ</sequence>
<organism evidence="2 3">
    <name type="scientific">Longimonas halophila</name>
    <dbReference type="NCBI Taxonomy" id="1469170"/>
    <lineage>
        <taxon>Bacteria</taxon>
        <taxon>Pseudomonadati</taxon>
        <taxon>Rhodothermota</taxon>
        <taxon>Rhodothermia</taxon>
        <taxon>Rhodothermales</taxon>
        <taxon>Salisaetaceae</taxon>
        <taxon>Longimonas</taxon>
    </lineage>
</organism>
<gene>
    <name evidence="2" type="ORF">CRI93_09340</name>
</gene>
<reference evidence="2 3" key="1">
    <citation type="submission" date="2017-10" db="EMBL/GenBank/DDBJ databases">
        <title>Draft genome of Longimonas halophila.</title>
        <authorList>
            <person name="Goh K.M."/>
            <person name="Shamsir M.S."/>
            <person name="Lim S.W."/>
        </authorList>
    </citation>
    <scope>NUCLEOTIDE SEQUENCE [LARGE SCALE GENOMIC DNA]</scope>
    <source>
        <strain evidence="2 3">KCTC 42399</strain>
    </source>
</reference>
<evidence type="ECO:0000313" key="2">
    <source>
        <dbReference type="EMBL" id="PEN06476.1"/>
    </source>
</evidence>
<dbReference type="Proteomes" id="UP000221024">
    <property type="component" value="Unassembled WGS sequence"/>
</dbReference>
<protein>
    <submittedName>
        <fullName evidence="2">Uncharacterized protein</fullName>
    </submittedName>
</protein>
<evidence type="ECO:0000313" key="3">
    <source>
        <dbReference type="Proteomes" id="UP000221024"/>
    </source>
</evidence>
<keyword evidence="1" id="KW-1133">Transmembrane helix</keyword>
<feature type="transmembrane region" description="Helical" evidence="1">
    <location>
        <begin position="140"/>
        <end position="163"/>
    </location>
</feature>
<evidence type="ECO:0000256" key="1">
    <source>
        <dbReference type="SAM" id="Phobius"/>
    </source>
</evidence>
<feature type="transmembrane region" description="Helical" evidence="1">
    <location>
        <begin position="175"/>
        <end position="199"/>
    </location>
</feature>
<feature type="transmembrane region" description="Helical" evidence="1">
    <location>
        <begin position="33"/>
        <end position="55"/>
    </location>
</feature>
<accession>A0A2H3NZN4</accession>
<dbReference type="AlphaFoldDB" id="A0A2H3NZN4"/>